<dbReference type="EMBL" id="LT984815">
    <property type="protein sequence ID" value="SPD69222.1"/>
    <property type="molecule type" value="Genomic_DNA"/>
</dbReference>
<dbReference type="InterPro" id="IPR002514">
    <property type="entry name" value="Transposase_8"/>
</dbReference>
<dbReference type="Pfam" id="PF01527">
    <property type="entry name" value="HTH_Tnp_1"/>
    <property type="match status" value="1"/>
</dbReference>
<dbReference type="Proteomes" id="UP000254259">
    <property type="component" value="Plasmid CBM2636p"/>
</dbReference>
<evidence type="ECO:0000313" key="3">
    <source>
        <dbReference type="EMBL" id="SPD69222.1"/>
    </source>
</evidence>
<dbReference type="RefSeq" id="WP_012354501.1">
    <property type="nucleotide sequence ID" value="NZ_CBCRZP010000116.1"/>
</dbReference>
<reference evidence="6 8" key="2">
    <citation type="submission" date="2018-01" db="EMBL/GenBank/DDBJ databases">
        <authorList>
            <person name="Clerissi C."/>
        </authorList>
    </citation>
    <scope>NUCLEOTIDE SEQUENCE [LARGE SCALE GENOMIC DNA]</scope>
    <source>
        <strain evidence="1">Cupriavidus taiwanensis STM 3521</strain>
        <strain evidence="2">Cupriavidus taiwanensis STM 6021</strain>
        <strain evidence="3">Cupriavidus taiwanensis SWF 66322</strain>
        <plasmid evidence="6">cbm2636p</plasmid>
        <plasmid evidence="3">CBM2636p</plasmid>
    </source>
</reference>
<dbReference type="GO" id="GO:0043565">
    <property type="term" value="F:sequence-specific DNA binding"/>
    <property type="evidence" value="ECO:0007669"/>
    <property type="project" value="InterPro"/>
</dbReference>
<accession>A0A375DTW1</accession>
<evidence type="ECO:0000313" key="7">
    <source>
        <dbReference type="Proteomes" id="UP000256297"/>
    </source>
</evidence>
<geneLocation type="plasmid" evidence="3">
    <name>CBM2636p</name>
</geneLocation>
<proteinExistence type="predicted"/>
<evidence type="ECO:0000313" key="4">
    <source>
        <dbReference type="EMBL" id="SPD69534.1"/>
    </source>
</evidence>
<gene>
    <name evidence="1" type="ORF">CBM2589_U90001</name>
    <name evidence="2" type="ORF">CBM2594_U120001</name>
    <name evidence="3" type="ORF">CBM2636_P10133</name>
    <name evidence="4" type="ORF">CBM2636_P20221</name>
    <name evidence="5" type="ORF">CBM2636_P20332</name>
</gene>
<dbReference type="GO" id="GO:0006313">
    <property type="term" value="P:DNA transposition"/>
    <property type="evidence" value="ECO:0007669"/>
    <property type="project" value="InterPro"/>
</dbReference>
<dbReference type="Proteomes" id="UP000256297">
    <property type="component" value="Unassembled WGS sequence"/>
</dbReference>
<reference evidence="7" key="1">
    <citation type="submission" date="2018-01" db="EMBL/GenBank/DDBJ databases">
        <authorList>
            <person name="Gaut B.S."/>
            <person name="Morton B.R."/>
            <person name="Clegg M.T."/>
            <person name="Duvall M.R."/>
        </authorList>
    </citation>
    <scope>NUCLEOTIDE SEQUENCE [LARGE SCALE GENOMIC DNA]</scope>
</reference>
<geneLocation type="plasmid" evidence="6">
    <name>cbm2636p</name>
</geneLocation>
<dbReference type="InterPro" id="IPR010921">
    <property type="entry name" value="Trp_repressor/repl_initiator"/>
</dbReference>
<dbReference type="EMBL" id="LT984815">
    <property type="protein sequence ID" value="SPD69534.1"/>
    <property type="molecule type" value="Genomic_DNA"/>
</dbReference>
<evidence type="ECO:0000313" key="1">
    <source>
        <dbReference type="EMBL" id="SOY78368.1"/>
    </source>
</evidence>
<dbReference type="AlphaFoldDB" id="A0A375DTW1"/>
<evidence type="ECO:0000313" key="6">
    <source>
        <dbReference type="Proteomes" id="UP000254259"/>
    </source>
</evidence>
<dbReference type="GO" id="GO:0004803">
    <property type="term" value="F:transposase activity"/>
    <property type="evidence" value="ECO:0007669"/>
    <property type="project" value="InterPro"/>
</dbReference>
<evidence type="ECO:0000313" key="2">
    <source>
        <dbReference type="EMBL" id="SPC25810.1"/>
    </source>
</evidence>
<dbReference type="GeneID" id="31819405"/>
<dbReference type="NCBIfam" id="NF047595">
    <property type="entry name" value="IS66_ISRel24_TnpA"/>
    <property type="match status" value="1"/>
</dbReference>
<keyword evidence="3" id="KW-0614">Plasmid</keyword>
<dbReference type="EMBL" id="OFSP01000086">
    <property type="protein sequence ID" value="SOY78368.1"/>
    <property type="molecule type" value="Genomic_DNA"/>
</dbReference>
<dbReference type="SUPFAM" id="SSF48295">
    <property type="entry name" value="TrpR-like"/>
    <property type="match status" value="1"/>
</dbReference>
<dbReference type="Proteomes" id="UP000257139">
    <property type="component" value="Unassembled WGS sequence"/>
</dbReference>
<evidence type="ECO:0000313" key="8">
    <source>
        <dbReference type="Proteomes" id="UP000257139"/>
    </source>
</evidence>
<dbReference type="EMBL" id="LT984815">
    <property type="protein sequence ID" value="SPD69645.1"/>
    <property type="molecule type" value="Genomic_DNA"/>
</dbReference>
<protein>
    <submittedName>
        <fullName evidence="2 3">Transposase</fullName>
    </submittedName>
    <submittedName>
        <fullName evidence="1">Transposase, IS66 family</fullName>
    </submittedName>
</protein>
<name>A0A375DTW1_9BURK</name>
<sequence length="120" mass="13077">MEIKARGRRRGSKNYSKEFRTQVVAETLDPASSLAEVARSHGLNANLVSKWRRDYERAATSASEPSELFLPVQIASPPRPEPIGSTGLVIECRGMRVSFEGKPEPDVLQLVLASLLGVGS</sequence>
<evidence type="ECO:0000313" key="5">
    <source>
        <dbReference type="EMBL" id="SPD69645.1"/>
    </source>
</evidence>
<dbReference type="InterPro" id="IPR036388">
    <property type="entry name" value="WH-like_DNA-bd_sf"/>
</dbReference>
<organism evidence="2 8">
    <name type="scientific">Cupriavidus taiwanensis</name>
    <dbReference type="NCBI Taxonomy" id="164546"/>
    <lineage>
        <taxon>Bacteria</taxon>
        <taxon>Pseudomonadati</taxon>
        <taxon>Pseudomonadota</taxon>
        <taxon>Betaproteobacteria</taxon>
        <taxon>Burkholderiales</taxon>
        <taxon>Burkholderiaceae</taxon>
        <taxon>Cupriavidus</taxon>
    </lineage>
</organism>
<dbReference type="EMBL" id="OGUU01000048">
    <property type="protein sequence ID" value="SPC25810.1"/>
    <property type="molecule type" value="Genomic_DNA"/>
</dbReference>
<dbReference type="Gene3D" id="1.10.10.10">
    <property type="entry name" value="Winged helix-like DNA-binding domain superfamily/Winged helix DNA-binding domain"/>
    <property type="match status" value="1"/>
</dbReference>